<evidence type="ECO:0000313" key="3">
    <source>
        <dbReference type="Proteomes" id="UP000046947"/>
    </source>
</evidence>
<evidence type="ECO:0000313" key="2">
    <source>
        <dbReference type="EMBL" id="CFE47882.1"/>
    </source>
</evidence>
<name>A0A654TI66_MYCTX</name>
<dbReference type="EMBL" id="CFOH01000098">
    <property type="protein sequence ID" value="CFE47882.1"/>
    <property type="molecule type" value="Genomic_DNA"/>
</dbReference>
<gene>
    <name evidence="2" type="ORF">ERS007688_00899</name>
</gene>
<sequence>MARISIMVRLGESSINSGASLISLIRRASRVQSSSLIRPERMSESLILASADSSRMTISDLLISSEKMTLAIRCLIEHDRMKSSPRVDFPTPGRAATMTICPGCRPLVTSSSSVKPVATPRARPPLEAMASISSIVGCSRSSSATKSSDSRRSATS</sequence>
<organism evidence="2 3">
    <name type="scientific">Mycobacterium tuberculosis</name>
    <dbReference type="NCBI Taxonomy" id="1773"/>
    <lineage>
        <taxon>Bacteria</taxon>
        <taxon>Bacillati</taxon>
        <taxon>Actinomycetota</taxon>
        <taxon>Actinomycetes</taxon>
        <taxon>Mycobacteriales</taxon>
        <taxon>Mycobacteriaceae</taxon>
        <taxon>Mycobacterium</taxon>
        <taxon>Mycobacterium tuberculosis complex</taxon>
    </lineage>
</organism>
<feature type="compositionally biased region" description="Low complexity" evidence="1">
    <location>
        <begin position="137"/>
        <end position="147"/>
    </location>
</feature>
<dbReference type="Proteomes" id="UP000046947">
    <property type="component" value="Unassembled WGS sequence"/>
</dbReference>
<feature type="region of interest" description="Disordered" evidence="1">
    <location>
        <begin position="137"/>
        <end position="156"/>
    </location>
</feature>
<protein>
    <submittedName>
        <fullName evidence="2">Uncharacterized protein</fullName>
    </submittedName>
</protein>
<reference evidence="2 3" key="1">
    <citation type="submission" date="2015-03" db="EMBL/GenBank/DDBJ databases">
        <authorList>
            <consortium name="Pathogen Informatics"/>
        </authorList>
    </citation>
    <scope>NUCLEOTIDE SEQUENCE [LARGE SCALE GENOMIC DNA]</scope>
    <source>
        <strain evidence="2 3">H09601792</strain>
    </source>
</reference>
<dbReference type="AlphaFoldDB" id="A0A654TI66"/>
<evidence type="ECO:0000256" key="1">
    <source>
        <dbReference type="SAM" id="MobiDB-lite"/>
    </source>
</evidence>
<accession>A0A654TI66</accession>
<proteinExistence type="predicted"/>